<dbReference type="GO" id="GO:0003697">
    <property type="term" value="F:single-stranded DNA binding"/>
    <property type="evidence" value="ECO:0007669"/>
    <property type="project" value="InterPro"/>
</dbReference>
<dbReference type="Proteomes" id="UP000308744">
    <property type="component" value="Unassembled WGS sequence"/>
</dbReference>
<dbReference type="EMBL" id="SZPU01000065">
    <property type="protein sequence ID" value="TKI65289.1"/>
    <property type="molecule type" value="Genomic_DNA"/>
</dbReference>
<evidence type="ECO:0000313" key="7">
    <source>
        <dbReference type="Proteomes" id="UP000308744"/>
    </source>
</evidence>
<keyword evidence="1" id="KW-0175">Coiled coil</keyword>
<evidence type="ECO:0000259" key="5">
    <source>
        <dbReference type="Pfam" id="PF18840"/>
    </source>
</evidence>
<feature type="coiled-coil region" evidence="1">
    <location>
        <begin position="6"/>
        <end position="33"/>
    </location>
</feature>
<reference evidence="6 7" key="1">
    <citation type="submission" date="2019-04" db="EMBL/GenBank/DDBJ databases">
        <title>Lysinibacillus genome sequencing.</title>
        <authorList>
            <person name="Dunlap C."/>
        </authorList>
    </citation>
    <scope>NUCLEOTIDE SEQUENCE [LARGE SCALE GENOMIC DNA]</scope>
    <source>
        <strain evidence="6 7">CCTCC AB 2010389</strain>
    </source>
</reference>
<dbReference type="Pfam" id="PF08401">
    <property type="entry name" value="ArdcN"/>
    <property type="match status" value="1"/>
</dbReference>
<proteinExistence type="predicted"/>
<dbReference type="Pfam" id="PF18840">
    <property type="entry name" value="LPD25"/>
    <property type="match status" value="1"/>
</dbReference>
<feature type="coiled-coil region" evidence="1">
    <location>
        <begin position="803"/>
        <end position="837"/>
    </location>
</feature>
<feature type="domain" description="N-terminal" evidence="4">
    <location>
        <begin position="30"/>
        <end position="142"/>
    </location>
</feature>
<gene>
    <name evidence="6" type="ORF">FC756_17020</name>
</gene>
<evidence type="ECO:0000256" key="1">
    <source>
        <dbReference type="SAM" id="Coils"/>
    </source>
</evidence>
<organism evidence="6 7">
    <name type="scientific">Lysinibacillus mangiferihumi</name>
    <dbReference type="NCBI Taxonomy" id="1130819"/>
    <lineage>
        <taxon>Bacteria</taxon>
        <taxon>Bacillati</taxon>
        <taxon>Bacillota</taxon>
        <taxon>Bacilli</taxon>
        <taxon>Bacillales</taxon>
        <taxon>Bacillaceae</taxon>
        <taxon>Lysinibacillus</taxon>
    </lineage>
</organism>
<comment type="caution">
    <text evidence="6">The sequence shown here is derived from an EMBL/GenBank/DDBJ whole genome shotgun (WGS) entry which is preliminary data.</text>
</comment>
<dbReference type="InterPro" id="IPR010359">
    <property type="entry name" value="IrrE_HExxH"/>
</dbReference>
<sequence>MAIKQKKYTAKTAEEKQKEIEELSNKMTNQLSSYFVSEDALKEHLVFMSIFYNYSLRNMALIQNQFRGASAVGSFKFWQDKGASVKKGEKGIQIFVPTPVTYFNRGGEWIQVQYADPREKIQIKNGALETQQKLFFKIGHVFEYTQTDAREKGMPVSEIFGQYYQDGVIENQDELLAAMHKVSKNLGFEILSEPPRELGTAKGVAYPNEKKIALNPRNTVYENVTTLLHELAHARLHTPDVRDSFTKAEREFQAEMVSYVVASRYGIDTENFSLSYLARWTQQGKELKDKEMLLNGVRTAACEFIEIIDAHFQEIEHSKEVNEPTQSAQEQELQEKPTESIYYSIDEEAARRAKEANSFSDYLPGSATKNYRQSIDAAIKIAERQKLQVDASFHDKIDGLLDTYARKLAENLNKSFEINARVPSMMITGGGNFPTKKKEKQNIARDKNMEEWRAIQGLLDKIQSTGRGGISSDDPEVVQKLEAKIVKLEAWQEKMKATNAFYRKYKTLDDCPHLSKSEVEKLKVNMSSSWRSEPKPFESYQLTNNNAEIRRLKKRIQTLITSKEKDYGEWVFEGGKVEANKEENRLRIFFDERPSEQIRNELKSHGFRWSPKASAWQRQLTDNAVRVAQSMACLQPTDEKKLQHKEQEATSGSNWLLVEYGSLSNAKLRIIPEDDLLNEVAMLTRGQIEHEKLLAFSQVNEEFVQLFNDTFQTQFTLVNEQMAKTPQILIQWSESELKSNELMGFAEGNNRMAQLEENVFHDKEKAYGYLKTRYHVLIPNGDKIDLVNPDRLDIGDGYYSSPYQQLLAENKLTEQQHQELLKDLALYSNECEKLINEQLSTLKSLHYWRRNQLVAEREEDHAEVEKSNQSIRYQLEQADQLNIPFKLQNKVLHHAEHYQNENISDMEINELLSFSHCYEQGKGRRSKISSEYER</sequence>
<keyword evidence="7" id="KW-1185">Reference proteome</keyword>
<dbReference type="AlphaFoldDB" id="A0A4U2YUX3"/>
<evidence type="ECO:0000256" key="2">
    <source>
        <dbReference type="SAM" id="MobiDB-lite"/>
    </source>
</evidence>
<feature type="domain" description="Large polyvalent protein associated" evidence="5">
    <location>
        <begin position="723"/>
        <end position="817"/>
    </location>
</feature>
<evidence type="ECO:0000313" key="6">
    <source>
        <dbReference type="EMBL" id="TKI65289.1"/>
    </source>
</evidence>
<evidence type="ECO:0000259" key="3">
    <source>
        <dbReference type="Pfam" id="PF06114"/>
    </source>
</evidence>
<dbReference type="InterPro" id="IPR013610">
    <property type="entry name" value="ArdC_N"/>
</dbReference>
<evidence type="ECO:0000259" key="4">
    <source>
        <dbReference type="Pfam" id="PF08401"/>
    </source>
</evidence>
<dbReference type="Pfam" id="PF06114">
    <property type="entry name" value="Peptidase_M78"/>
    <property type="match status" value="1"/>
</dbReference>
<feature type="region of interest" description="Disordered" evidence="2">
    <location>
        <begin position="318"/>
        <end position="339"/>
    </location>
</feature>
<dbReference type="RefSeq" id="WP_107896541.1">
    <property type="nucleotide sequence ID" value="NZ_PYWM01000021.1"/>
</dbReference>
<accession>A0A4U2YUX3</accession>
<name>A0A4U2YUX3_9BACI</name>
<feature type="domain" description="IrrE N-terminal-like" evidence="3">
    <location>
        <begin position="202"/>
        <end position="283"/>
    </location>
</feature>
<dbReference type="InterPro" id="IPR041045">
    <property type="entry name" value="LPD25"/>
</dbReference>
<protein>
    <submittedName>
        <fullName evidence="6">ImmA/IrrE family metallo-endopeptidase</fullName>
    </submittedName>
</protein>